<keyword evidence="3" id="KW-0813">Transport</keyword>
<reference evidence="8" key="1">
    <citation type="submission" date="2023-07" db="EMBL/GenBank/DDBJ databases">
        <authorList>
            <consortium name="AG Swart"/>
            <person name="Singh M."/>
            <person name="Singh A."/>
            <person name="Seah K."/>
            <person name="Emmerich C."/>
        </authorList>
    </citation>
    <scope>NUCLEOTIDE SEQUENCE</scope>
    <source>
        <strain evidence="8">DP1</strain>
    </source>
</reference>
<name>A0AAD2D2N2_EUPCR</name>
<evidence type="ECO:0000313" key="9">
    <source>
        <dbReference type="Proteomes" id="UP001295684"/>
    </source>
</evidence>
<keyword evidence="4" id="KW-0963">Cytoplasm</keyword>
<evidence type="ECO:0000256" key="4">
    <source>
        <dbReference type="ARBA" id="ARBA00022490"/>
    </source>
</evidence>
<comment type="caution">
    <text evidence="8">The sequence shown here is derived from an EMBL/GenBank/DDBJ whole genome shotgun (WGS) entry which is preliminary data.</text>
</comment>
<dbReference type="GO" id="GO:0005635">
    <property type="term" value="C:nuclear envelope"/>
    <property type="evidence" value="ECO:0007669"/>
    <property type="project" value="TreeGrafter"/>
</dbReference>
<dbReference type="InterPro" id="IPR013713">
    <property type="entry name" value="XPO2_central"/>
</dbReference>
<evidence type="ECO:0000256" key="6">
    <source>
        <dbReference type="ARBA" id="ARBA00023242"/>
    </source>
</evidence>
<dbReference type="EMBL" id="CAMPGE010019623">
    <property type="protein sequence ID" value="CAI2377946.1"/>
    <property type="molecule type" value="Genomic_DNA"/>
</dbReference>
<gene>
    <name evidence="8" type="ORF">ECRASSUSDP1_LOCUS19337</name>
</gene>
<keyword evidence="6" id="KW-0539">Nucleus</keyword>
<dbReference type="InterPro" id="IPR016024">
    <property type="entry name" value="ARM-type_fold"/>
</dbReference>
<evidence type="ECO:0000256" key="5">
    <source>
        <dbReference type="ARBA" id="ARBA00022927"/>
    </source>
</evidence>
<accession>A0AAD2D2N2</accession>
<dbReference type="InterPro" id="IPR011989">
    <property type="entry name" value="ARM-like"/>
</dbReference>
<dbReference type="InterPro" id="IPR001494">
    <property type="entry name" value="Importin-beta_N"/>
</dbReference>
<dbReference type="PROSITE" id="PS50166">
    <property type="entry name" value="IMPORTIN_B_NT"/>
    <property type="match status" value="1"/>
</dbReference>
<feature type="domain" description="Importin N-terminal" evidence="7">
    <location>
        <begin position="27"/>
        <end position="116"/>
    </location>
</feature>
<evidence type="ECO:0000256" key="2">
    <source>
        <dbReference type="ARBA" id="ARBA00004496"/>
    </source>
</evidence>
<dbReference type="SMART" id="SM00913">
    <property type="entry name" value="IBN_N"/>
    <property type="match status" value="1"/>
</dbReference>
<dbReference type="GO" id="GO:0031267">
    <property type="term" value="F:small GTPase binding"/>
    <property type="evidence" value="ECO:0007669"/>
    <property type="project" value="InterPro"/>
</dbReference>
<dbReference type="SUPFAM" id="SSF48371">
    <property type="entry name" value="ARM repeat"/>
    <property type="match status" value="1"/>
</dbReference>
<dbReference type="PANTHER" id="PTHR10997">
    <property type="entry name" value="IMPORTIN-7, 8, 11"/>
    <property type="match status" value="1"/>
</dbReference>
<dbReference type="PANTHER" id="PTHR10997:SF18">
    <property type="entry name" value="D-IMPORTIN 7_RANBP7"/>
    <property type="match status" value="1"/>
</dbReference>
<dbReference type="Proteomes" id="UP001295684">
    <property type="component" value="Unassembled WGS sequence"/>
</dbReference>
<keyword evidence="9" id="KW-1185">Reference proteome</keyword>
<evidence type="ECO:0000256" key="3">
    <source>
        <dbReference type="ARBA" id="ARBA00022448"/>
    </source>
</evidence>
<evidence type="ECO:0000259" key="7">
    <source>
        <dbReference type="PROSITE" id="PS50166"/>
    </source>
</evidence>
<dbReference type="Pfam" id="PF03810">
    <property type="entry name" value="IBN_N"/>
    <property type="match status" value="1"/>
</dbReference>
<dbReference type="AlphaFoldDB" id="A0AAD2D2N2"/>
<protein>
    <recommendedName>
        <fullName evidence="7">Importin N-terminal domain-containing protein</fullName>
    </recommendedName>
</protein>
<organism evidence="8 9">
    <name type="scientific">Euplotes crassus</name>
    <dbReference type="NCBI Taxonomy" id="5936"/>
    <lineage>
        <taxon>Eukaryota</taxon>
        <taxon>Sar</taxon>
        <taxon>Alveolata</taxon>
        <taxon>Ciliophora</taxon>
        <taxon>Intramacronucleata</taxon>
        <taxon>Spirotrichea</taxon>
        <taxon>Hypotrichia</taxon>
        <taxon>Euplotida</taxon>
        <taxon>Euplotidae</taxon>
        <taxon>Moneuplotes</taxon>
    </lineage>
</organism>
<dbReference type="GO" id="GO:0005829">
    <property type="term" value="C:cytosol"/>
    <property type="evidence" value="ECO:0007669"/>
    <property type="project" value="TreeGrafter"/>
</dbReference>
<dbReference type="GO" id="GO:0006606">
    <property type="term" value="P:protein import into nucleus"/>
    <property type="evidence" value="ECO:0007669"/>
    <property type="project" value="TreeGrafter"/>
</dbReference>
<proteinExistence type="predicted"/>
<sequence>MDEETIEKYCQALDLSVSPDNDLRKQAEAFIIEGMETPGFIAAMLHISSNPDLNRDRKIDITQAAAIQFKNIVETHWKYKDDEYAKEMREDGYKVIIIPDETKTYVKENILTAYINVHSEKVAKQFDFIVRCITKHDFPDKWPDLANKVKDYIESDDLYGSEMFVGLYTLKSICKRYEYEFDAKREPLNEIADILFPRLEAITTCVEGDNSDQGSRLKNLIGHCFYISNQISLCKRYLDPSMLDFIVKFNTSALEAEIDNSLTQPTESIEEIDHRAESFQWKLKMTAMNFLFRIFQKFSNPQYVNETMKPIAEHCINNYAEGIINLANTLIAKAKSIYIDRQVLSYCFKVVSTSINQTSYREMIKPLIPEILTSHCVPAMLLTEKDTEDFEADPVEFIRKARDPNPNIYTARNSVLEMIRNVTQHKSNQDKGALPDFLESFFGFLLENLSECIKQDAPDFRIKDALLLCLGQIAPTLLMYDQFHDQLNQVLTGAVFQDLTSENELVKYRALWVYGQCSRVPMEDDHRLEVGKLLFQLMNDENTAVKITASTSLYKNLRNNSMKEAFKSELASILEAYLGLMDTIDNEELIAGLEEVVSLYEDCIGPYAIELCSKIVENFNKITGKEQEEEEYGTMGMATSGLVVTIRSIINSCKGDPETLLKLEPVIFPVVVRSLSADGCEYLDEAMDCITAILNFTQSATERMWALFPHLIKIIVGGPEDEEGGYAFDYFTSMEDYFRSLIKYGHDGMLTKKIGNDPVMILLIKGIIKILQLVKEGDVNTNAYICIVIVETLLLEFPGKLDQLLPTFIKILCTELSNKEITKEFRLHALTLVAHCFIYNCTLTLGALTDLKVLVPVCQNFFSYLKKFSEVEHLRGLIYGITALLRMDEMPDVIKGSIQKIIESLIDLMRKYTRERILELRSKFEDKRNRWDEGTDEYNNLDAPFQKLSEWMEEYKDDAYSEDDDDDDNFEEDDYLWSRSDSCYYKSCLEDKEAPLFFKETLEDFRENKEEVYRGIIELIPEDSQKLLEMIMERCEYMQSLQS</sequence>
<evidence type="ECO:0000313" key="8">
    <source>
        <dbReference type="EMBL" id="CAI2377946.1"/>
    </source>
</evidence>
<keyword evidence="5" id="KW-0653">Protein transport</keyword>
<comment type="subcellular location">
    <subcellularLocation>
        <location evidence="2">Cytoplasm</location>
    </subcellularLocation>
    <subcellularLocation>
        <location evidence="1">Nucleus</location>
    </subcellularLocation>
</comment>
<dbReference type="Gene3D" id="1.25.10.10">
    <property type="entry name" value="Leucine-rich Repeat Variant"/>
    <property type="match status" value="1"/>
</dbReference>
<dbReference type="Pfam" id="PF08506">
    <property type="entry name" value="Cse1"/>
    <property type="match status" value="1"/>
</dbReference>
<evidence type="ECO:0000256" key="1">
    <source>
        <dbReference type="ARBA" id="ARBA00004123"/>
    </source>
</evidence>